<dbReference type="Gene3D" id="2.70.150.10">
    <property type="entry name" value="Calcium-transporting ATPase, cytoplasmic transduction domain A"/>
    <property type="match status" value="1"/>
</dbReference>
<evidence type="ECO:0000259" key="7">
    <source>
        <dbReference type="Pfam" id="PF00122"/>
    </source>
</evidence>
<evidence type="ECO:0000256" key="5">
    <source>
        <dbReference type="ARBA" id="ARBA00023136"/>
    </source>
</evidence>
<name>A0ABU3IDN5_9ACTO</name>
<dbReference type="RefSeq" id="WP_313273302.1">
    <property type="nucleotide sequence ID" value="NZ_JASXSX010000001.1"/>
</dbReference>
<evidence type="ECO:0000256" key="1">
    <source>
        <dbReference type="ARBA" id="ARBA00004651"/>
    </source>
</evidence>
<dbReference type="SUPFAM" id="SSF81660">
    <property type="entry name" value="Metal cation-transporting ATPase, ATP-binding domain N"/>
    <property type="match status" value="1"/>
</dbReference>
<dbReference type="SUPFAM" id="SSF56784">
    <property type="entry name" value="HAD-like"/>
    <property type="match status" value="1"/>
</dbReference>
<dbReference type="SFLD" id="SFLDF00027">
    <property type="entry name" value="p-type_atpase"/>
    <property type="match status" value="1"/>
</dbReference>
<keyword evidence="2 6" id="KW-0812">Transmembrane</keyword>
<dbReference type="InterPro" id="IPR023298">
    <property type="entry name" value="ATPase_P-typ_TM_dom_sf"/>
</dbReference>
<dbReference type="PANTHER" id="PTHR42861">
    <property type="entry name" value="CALCIUM-TRANSPORTING ATPASE"/>
    <property type="match status" value="1"/>
</dbReference>
<evidence type="ECO:0000256" key="4">
    <source>
        <dbReference type="ARBA" id="ARBA00022989"/>
    </source>
</evidence>
<dbReference type="Pfam" id="PF00702">
    <property type="entry name" value="Hydrolase"/>
    <property type="match status" value="1"/>
</dbReference>
<feature type="transmembrane region" description="Helical" evidence="6">
    <location>
        <begin position="638"/>
        <end position="656"/>
    </location>
</feature>
<keyword evidence="3" id="KW-1278">Translocase</keyword>
<keyword evidence="5 6" id="KW-0472">Membrane</keyword>
<gene>
    <name evidence="8" type="ORF">QS713_05940</name>
</gene>
<feature type="domain" description="P-type ATPase A" evidence="7">
    <location>
        <begin position="102"/>
        <end position="201"/>
    </location>
</feature>
<dbReference type="PROSITE" id="PS00154">
    <property type="entry name" value="ATPASE_E1_E2"/>
    <property type="match status" value="1"/>
</dbReference>
<evidence type="ECO:0000256" key="3">
    <source>
        <dbReference type="ARBA" id="ARBA00022967"/>
    </source>
</evidence>
<sequence>MKDVSAISTYAESGLTTAQVKQAQERGESNKMNTRSSRSFKAILRTNLLTIFNAILVSCMVVVLLVGQWQDAVFGVVMVANILIGTGSELRAKRTLDKLAILQSPKTVVVRDGQAQEIASSDVVTQDVICVSAGDQVVADGEVCHAAGLRVDESMLTGESVPVAKQAGDSLMSGTTIVAGNGVFQATAVGRDAYAGQLTAEAKQFTRARSEIAEGIDRVLKWISWVIVPMVCLLVWSQLRSAEGVSWQHAVVLAIAGVVGMIPQGLVLLTSMNFALASAQLARQNVLVQELNAVEVLARVDRLCLDKTGTLTTGTMTVTDMNHYVDDDQAGRRALAYLVSDEGNDTARAVKSALEDVSPSDPDRYVAFDSSRKWSALQDHEGTWFFGAPEILLKQARGEAAQQAREQVDECAKQGARVVCLVRSKQPLNEDEPELADDLAPVLLVVLQEEIRSDAEETLQYFREQEVGLKVISGDNPTTVGALAQRVNLCGDRQVRTFDAREFPQDEAEARRVCQEYDVFGRVTPDVKRKMVKALQADGHTVAMTGDGVNDVLALKAADLGIAMGSGTTATKAVAKVVLVDGKFSKLPGVVAQGRRIIANMERVSSLFLTKTFYVAAISAVVALMAWRFPFLPRQMTIISSLTIGIPSFFLALAPNKRRYTPGFLQRTLALAVPSAAVIGITALVIYRLCGETREESSTAATLAVVIGGLYLLGILSRPLVPWRIALLTTMAGLAVVTVMTPMLRTFFALQWPTGWTWLIIVLAGIVQALLLEGIHRTHDRAYGAVTRIVR</sequence>
<feature type="transmembrane region" description="Helical" evidence="6">
    <location>
        <begin position="604"/>
        <end position="626"/>
    </location>
</feature>
<comment type="subcellular location">
    <subcellularLocation>
        <location evidence="1">Cell membrane</location>
        <topology evidence="1">Multi-pass membrane protein</topology>
    </subcellularLocation>
</comment>
<dbReference type="InterPro" id="IPR001757">
    <property type="entry name" value="P_typ_ATPase"/>
</dbReference>
<dbReference type="Gene3D" id="1.20.1110.10">
    <property type="entry name" value="Calcium-transporting ATPase, transmembrane domain"/>
    <property type="match status" value="1"/>
</dbReference>
<keyword evidence="9" id="KW-1185">Reference proteome</keyword>
<dbReference type="InterPro" id="IPR023299">
    <property type="entry name" value="ATPase_P-typ_cyto_dom_N"/>
</dbReference>
<feature type="transmembrane region" description="Helical" evidence="6">
    <location>
        <begin position="723"/>
        <end position="744"/>
    </location>
</feature>
<feature type="transmembrane region" description="Helical" evidence="6">
    <location>
        <begin position="72"/>
        <end position="90"/>
    </location>
</feature>
<feature type="transmembrane region" description="Helical" evidence="6">
    <location>
        <begin position="42"/>
        <end position="66"/>
    </location>
</feature>
<dbReference type="InterPro" id="IPR059000">
    <property type="entry name" value="ATPase_P-type_domA"/>
</dbReference>
<dbReference type="SUPFAM" id="SSF81665">
    <property type="entry name" value="Calcium ATPase, transmembrane domain M"/>
    <property type="match status" value="1"/>
</dbReference>
<dbReference type="InterPro" id="IPR044492">
    <property type="entry name" value="P_typ_ATPase_HD_dom"/>
</dbReference>
<dbReference type="Pfam" id="PF00122">
    <property type="entry name" value="E1-E2_ATPase"/>
    <property type="match status" value="1"/>
</dbReference>
<organism evidence="8 9">
    <name type="scientific">Gleimia hominis</name>
    <dbReference type="NCBI Taxonomy" id="595468"/>
    <lineage>
        <taxon>Bacteria</taxon>
        <taxon>Bacillati</taxon>
        <taxon>Actinomycetota</taxon>
        <taxon>Actinomycetes</taxon>
        <taxon>Actinomycetales</taxon>
        <taxon>Actinomycetaceae</taxon>
        <taxon>Gleimia</taxon>
    </lineage>
</organism>
<protein>
    <submittedName>
        <fullName evidence="8">HAD-IC family P-type ATPase</fullName>
    </submittedName>
</protein>
<feature type="transmembrane region" description="Helical" evidence="6">
    <location>
        <begin position="699"/>
        <end position="716"/>
    </location>
</feature>
<dbReference type="Gene3D" id="3.40.1110.10">
    <property type="entry name" value="Calcium-transporting ATPase, cytoplasmic domain N"/>
    <property type="match status" value="1"/>
</dbReference>
<dbReference type="PRINTS" id="PR00120">
    <property type="entry name" value="HATPASE"/>
</dbReference>
<dbReference type="PRINTS" id="PR00119">
    <property type="entry name" value="CATATPASE"/>
</dbReference>
<reference evidence="8 9" key="1">
    <citation type="submission" date="2023-06" db="EMBL/GenBank/DDBJ databases">
        <title>Draft genome sequence of Gleimia hominis type strain CCUG 57540T.</title>
        <authorList>
            <person name="Salva-Serra F."/>
            <person name="Cardew S."/>
            <person name="Jensie Markopoulos S."/>
            <person name="Ohlen M."/>
            <person name="Inganas E."/>
            <person name="Svensson-Stadler L."/>
            <person name="Moore E.R.B."/>
        </authorList>
    </citation>
    <scope>NUCLEOTIDE SEQUENCE [LARGE SCALE GENOMIC DNA]</scope>
    <source>
        <strain evidence="8 9">CCUG 57540</strain>
    </source>
</reference>
<dbReference type="InterPro" id="IPR008250">
    <property type="entry name" value="ATPase_P-typ_transduc_dom_A_sf"/>
</dbReference>
<evidence type="ECO:0000256" key="2">
    <source>
        <dbReference type="ARBA" id="ARBA00022692"/>
    </source>
</evidence>
<feature type="transmembrane region" description="Helical" evidence="6">
    <location>
        <begin position="668"/>
        <end position="687"/>
    </location>
</feature>
<dbReference type="SFLD" id="SFLDS00003">
    <property type="entry name" value="Haloacid_Dehalogenase"/>
    <property type="match status" value="1"/>
</dbReference>
<accession>A0ABU3IDN5</accession>
<dbReference type="InterPro" id="IPR036412">
    <property type="entry name" value="HAD-like_sf"/>
</dbReference>
<keyword evidence="4 6" id="KW-1133">Transmembrane helix</keyword>
<dbReference type="SFLD" id="SFLDG00002">
    <property type="entry name" value="C1.7:_P-type_atpase_like"/>
    <property type="match status" value="1"/>
</dbReference>
<evidence type="ECO:0000313" key="9">
    <source>
        <dbReference type="Proteomes" id="UP001247542"/>
    </source>
</evidence>
<dbReference type="SUPFAM" id="SSF81653">
    <property type="entry name" value="Calcium ATPase, transduction domain A"/>
    <property type="match status" value="1"/>
</dbReference>
<evidence type="ECO:0000313" key="8">
    <source>
        <dbReference type="EMBL" id="MDT3767602.1"/>
    </source>
</evidence>
<dbReference type="EMBL" id="JASXSX010000001">
    <property type="protein sequence ID" value="MDT3767602.1"/>
    <property type="molecule type" value="Genomic_DNA"/>
</dbReference>
<dbReference type="InterPro" id="IPR018303">
    <property type="entry name" value="ATPase_P-typ_P_site"/>
</dbReference>
<feature type="transmembrane region" description="Helical" evidence="6">
    <location>
        <begin position="756"/>
        <end position="775"/>
    </location>
</feature>
<dbReference type="InterPro" id="IPR023214">
    <property type="entry name" value="HAD_sf"/>
</dbReference>
<dbReference type="NCBIfam" id="TIGR01494">
    <property type="entry name" value="ATPase_P-type"/>
    <property type="match status" value="2"/>
</dbReference>
<dbReference type="Proteomes" id="UP001247542">
    <property type="component" value="Unassembled WGS sequence"/>
</dbReference>
<evidence type="ECO:0000256" key="6">
    <source>
        <dbReference type="SAM" id="Phobius"/>
    </source>
</evidence>
<comment type="caution">
    <text evidence="8">The sequence shown here is derived from an EMBL/GenBank/DDBJ whole genome shotgun (WGS) entry which is preliminary data.</text>
</comment>
<feature type="transmembrane region" description="Helical" evidence="6">
    <location>
        <begin position="251"/>
        <end position="276"/>
    </location>
</feature>
<proteinExistence type="predicted"/>
<feature type="transmembrane region" description="Helical" evidence="6">
    <location>
        <begin position="219"/>
        <end position="239"/>
    </location>
</feature>
<dbReference type="Gene3D" id="3.40.50.1000">
    <property type="entry name" value="HAD superfamily/HAD-like"/>
    <property type="match status" value="1"/>
</dbReference>